<comment type="similarity">
    <text evidence="1">Belongs to the Speedy/Ringo family.</text>
</comment>
<reference evidence="4" key="1">
    <citation type="submission" date="2020-11" db="EMBL/GenBank/DDBJ databases">
        <authorList>
            <person name="Tran Van P."/>
        </authorList>
    </citation>
    <scope>NUCLEOTIDE SEQUENCE</scope>
</reference>
<dbReference type="EMBL" id="CAJPVJ010009858">
    <property type="protein sequence ID" value="CAG2172857.1"/>
    <property type="molecule type" value="Genomic_DNA"/>
</dbReference>
<accession>A0A7R9MB55</accession>
<dbReference type="EMBL" id="OC924683">
    <property type="protein sequence ID" value="CAD7655670.1"/>
    <property type="molecule type" value="Genomic_DNA"/>
</dbReference>
<evidence type="ECO:0000256" key="1">
    <source>
        <dbReference type="ARBA" id="ARBA00010932"/>
    </source>
</evidence>
<feature type="region of interest" description="Disordered" evidence="3">
    <location>
        <begin position="64"/>
        <end position="95"/>
    </location>
</feature>
<evidence type="ECO:0000256" key="3">
    <source>
        <dbReference type="SAM" id="MobiDB-lite"/>
    </source>
</evidence>
<dbReference type="Proteomes" id="UP000728032">
    <property type="component" value="Unassembled WGS sequence"/>
</dbReference>
<dbReference type="Pfam" id="PF11357">
    <property type="entry name" value="Spy1"/>
    <property type="match status" value="1"/>
</dbReference>
<gene>
    <name evidence="4" type="ORF">ONB1V03_LOCUS12313</name>
</gene>
<keyword evidence="2" id="KW-0131">Cell cycle</keyword>
<dbReference type="InterPro" id="IPR052316">
    <property type="entry name" value="Speedy-Ringo_regulator"/>
</dbReference>
<dbReference type="GO" id="GO:0019901">
    <property type="term" value="F:protein kinase binding"/>
    <property type="evidence" value="ECO:0007669"/>
    <property type="project" value="InterPro"/>
</dbReference>
<sequence length="354" mass="39872">MSKAFTNWFSTADYRRHGVDTSAHDWPQAHRQRPLQTHDYHHQSIHATAADNSWSDSYHPMISSGGSGSSGRRRQYSSLSSSASSGGGASGWSTPSTAAISSSGNEVYADFVLTKRDVQTFRRLLDEPAVQELLLWDKCCLLADKYLLAMALTYFKRAGLRHQQYTPVYLMVALYLAHDMEEDDLDVKLDLVRFAMSDTVSDSKLRLFLRKRDKLWHQMGLRAAVNHHCCDAIMRYCMPDHPVWQREREVSHGGVCVPAHVKYVVHRELGLCNSYVECNVQCIVCLSHIVMRRRQKVVVMADESGGVAEGRRLWANHLPQCPSTGKPFFSTLSAHSAPFVPQNLYPLGVSASEE</sequence>
<dbReference type="AlphaFoldDB" id="A0A7R9MB55"/>
<evidence type="ECO:0000313" key="5">
    <source>
        <dbReference type="Proteomes" id="UP000728032"/>
    </source>
</evidence>
<protein>
    <submittedName>
        <fullName evidence="4">Uncharacterized protein</fullName>
    </submittedName>
</protein>
<dbReference type="PANTHER" id="PTHR31545">
    <property type="entry name" value="SEEDY PROTEIN A/C FAMILY MEMBER"/>
    <property type="match status" value="1"/>
</dbReference>
<evidence type="ECO:0000313" key="4">
    <source>
        <dbReference type="EMBL" id="CAD7655670.1"/>
    </source>
</evidence>
<name>A0A7R9MB55_9ACAR</name>
<dbReference type="OrthoDB" id="6513577at2759"/>
<dbReference type="InterPro" id="IPR020984">
    <property type="entry name" value="Speedy"/>
</dbReference>
<proteinExistence type="inferred from homology"/>
<keyword evidence="5" id="KW-1185">Reference proteome</keyword>
<dbReference type="PANTHER" id="PTHR31545:SF5">
    <property type="entry name" value="SPEEDY PROTEIN A"/>
    <property type="match status" value="1"/>
</dbReference>
<organism evidence="4">
    <name type="scientific">Oppiella nova</name>
    <dbReference type="NCBI Taxonomy" id="334625"/>
    <lineage>
        <taxon>Eukaryota</taxon>
        <taxon>Metazoa</taxon>
        <taxon>Ecdysozoa</taxon>
        <taxon>Arthropoda</taxon>
        <taxon>Chelicerata</taxon>
        <taxon>Arachnida</taxon>
        <taxon>Acari</taxon>
        <taxon>Acariformes</taxon>
        <taxon>Sarcoptiformes</taxon>
        <taxon>Oribatida</taxon>
        <taxon>Brachypylina</taxon>
        <taxon>Oppioidea</taxon>
        <taxon>Oppiidae</taxon>
        <taxon>Oppiella</taxon>
    </lineage>
</organism>
<evidence type="ECO:0000256" key="2">
    <source>
        <dbReference type="ARBA" id="ARBA00023306"/>
    </source>
</evidence>